<proteinExistence type="predicted"/>
<comment type="caution">
    <text evidence="2">The sequence shown here is derived from an EMBL/GenBank/DDBJ whole genome shotgun (WGS) entry which is preliminary data.</text>
</comment>
<protein>
    <recommendedName>
        <fullName evidence="1">F-box domain-containing protein</fullName>
    </recommendedName>
</protein>
<feature type="domain" description="F-box" evidence="1">
    <location>
        <begin position="46"/>
        <end position="77"/>
    </location>
</feature>
<dbReference type="Proteomes" id="UP001472677">
    <property type="component" value="Unassembled WGS sequence"/>
</dbReference>
<evidence type="ECO:0000259" key="1">
    <source>
        <dbReference type="Pfam" id="PF00646"/>
    </source>
</evidence>
<evidence type="ECO:0000313" key="2">
    <source>
        <dbReference type="EMBL" id="KAK8495804.1"/>
    </source>
</evidence>
<reference evidence="2 3" key="1">
    <citation type="journal article" date="2024" name="G3 (Bethesda)">
        <title>Genome assembly of Hibiscus sabdariffa L. provides insights into metabolisms of medicinal natural products.</title>
        <authorList>
            <person name="Kim T."/>
        </authorList>
    </citation>
    <scope>NUCLEOTIDE SEQUENCE [LARGE SCALE GENOMIC DNA]</scope>
    <source>
        <strain evidence="2">TK-2024</strain>
        <tissue evidence="2">Old leaves</tissue>
    </source>
</reference>
<name>A0ABR2APT0_9ROSI</name>
<dbReference type="EMBL" id="JBBPBM010000403">
    <property type="protein sequence ID" value="KAK8495804.1"/>
    <property type="molecule type" value="Genomic_DNA"/>
</dbReference>
<sequence>MCFCFRCICKTSVNISGCALGFSDDINPSSEYELSLQGEAVIPGPPDDAVLNCPVWLPVESHAAFRVVCNRWHLLFGNEDQFST</sequence>
<organism evidence="2 3">
    <name type="scientific">Hibiscus sabdariffa</name>
    <name type="common">roselle</name>
    <dbReference type="NCBI Taxonomy" id="183260"/>
    <lineage>
        <taxon>Eukaryota</taxon>
        <taxon>Viridiplantae</taxon>
        <taxon>Streptophyta</taxon>
        <taxon>Embryophyta</taxon>
        <taxon>Tracheophyta</taxon>
        <taxon>Spermatophyta</taxon>
        <taxon>Magnoliopsida</taxon>
        <taxon>eudicotyledons</taxon>
        <taxon>Gunneridae</taxon>
        <taxon>Pentapetalae</taxon>
        <taxon>rosids</taxon>
        <taxon>malvids</taxon>
        <taxon>Malvales</taxon>
        <taxon>Malvaceae</taxon>
        <taxon>Malvoideae</taxon>
        <taxon>Hibiscus</taxon>
    </lineage>
</organism>
<accession>A0ABR2APT0</accession>
<dbReference type="InterPro" id="IPR001810">
    <property type="entry name" value="F-box_dom"/>
</dbReference>
<dbReference type="Pfam" id="PF00646">
    <property type="entry name" value="F-box"/>
    <property type="match status" value="1"/>
</dbReference>
<gene>
    <name evidence="2" type="ORF">V6N12_017177</name>
</gene>
<evidence type="ECO:0000313" key="3">
    <source>
        <dbReference type="Proteomes" id="UP001472677"/>
    </source>
</evidence>
<keyword evidence="3" id="KW-1185">Reference proteome</keyword>